<feature type="compositionally biased region" description="Polar residues" evidence="1">
    <location>
        <begin position="18"/>
        <end position="38"/>
    </location>
</feature>
<dbReference type="EMBL" id="CP136894">
    <property type="protein sequence ID" value="WOL07708.1"/>
    <property type="molecule type" value="Genomic_DNA"/>
</dbReference>
<organism evidence="2 3">
    <name type="scientific">Canna indica</name>
    <name type="common">Indian-shot</name>
    <dbReference type="NCBI Taxonomy" id="4628"/>
    <lineage>
        <taxon>Eukaryota</taxon>
        <taxon>Viridiplantae</taxon>
        <taxon>Streptophyta</taxon>
        <taxon>Embryophyta</taxon>
        <taxon>Tracheophyta</taxon>
        <taxon>Spermatophyta</taxon>
        <taxon>Magnoliopsida</taxon>
        <taxon>Liliopsida</taxon>
        <taxon>Zingiberales</taxon>
        <taxon>Cannaceae</taxon>
        <taxon>Canna</taxon>
    </lineage>
</organism>
<dbReference type="GO" id="GO:0016301">
    <property type="term" value="F:kinase activity"/>
    <property type="evidence" value="ECO:0007669"/>
    <property type="project" value="UniProtKB-KW"/>
</dbReference>
<feature type="region of interest" description="Disordered" evidence="1">
    <location>
        <begin position="104"/>
        <end position="149"/>
    </location>
</feature>
<proteinExistence type="predicted"/>
<dbReference type="AlphaFoldDB" id="A0AAQ3QFW2"/>
<protein>
    <submittedName>
        <fullName evidence="2">Germinal center kinase 1</fullName>
    </submittedName>
</protein>
<evidence type="ECO:0000256" key="1">
    <source>
        <dbReference type="SAM" id="MobiDB-lite"/>
    </source>
</evidence>
<sequence>MSTQVTQGTGTVRGPSMDGSQGTGTLRSALRSPNTTAKVSDRENRWTSRMEITSDESAPKFSFQEAENRHDDEAMESPVEDDDVSDSGSGTVVLHSPTEIFKHAALNQNVKPPSRNSSSEEVSISGTVVLHGKNDEPDTPPTSKPRLPIQDKASIISSEDSATNLAEARAALQGGLRKGSARERPLAIKKSKDSSENKMTERTTATESYRNQSEKIGEQKALKKSNQLNDDLTQRRASAAAASPALSLLILPSLKEATGNMSQGAAVTAVTDSLMDLEDQLPGSSEALIIKFLKRLQSSKDPSVKRLQELAVSIFTEKTETSQDSSGGKKQANAKLPEAQNLSPLARFLLTRWQSHVSQELNS</sequence>
<feature type="region of interest" description="Disordered" evidence="1">
    <location>
        <begin position="317"/>
        <end position="338"/>
    </location>
</feature>
<feature type="compositionally biased region" description="Low complexity" evidence="1">
    <location>
        <begin position="114"/>
        <end position="125"/>
    </location>
</feature>
<reference evidence="2 3" key="1">
    <citation type="submission" date="2023-10" db="EMBL/GenBank/DDBJ databases">
        <title>Chromosome-scale genome assembly provides insights into flower coloration mechanisms of Canna indica.</title>
        <authorList>
            <person name="Li C."/>
        </authorList>
    </citation>
    <scope>NUCLEOTIDE SEQUENCE [LARGE SCALE GENOMIC DNA]</scope>
    <source>
        <tissue evidence="2">Flower</tissue>
    </source>
</reference>
<feature type="compositionally biased region" description="Basic and acidic residues" evidence="1">
    <location>
        <begin position="180"/>
        <end position="201"/>
    </location>
</feature>
<keyword evidence="3" id="KW-1185">Reference proteome</keyword>
<evidence type="ECO:0000313" key="3">
    <source>
        <dbReference type="Proteomes" id="UP001327560"/>
    </source>
</evidence>
<dbReference type="Proteomes" id="UP001327560">
    <property type="component" value="Chromosome 5"/>
</dbReference>
<name>A0AAQ3QFW2_9LILI</name>
<feature type="region of interest" description="Disordered" evidence="1">
    <location>
        <begin position="173"/>
        <end position="218"/>
    </location>
</feature>
<feature type="region of interest" description="Disordered" evidence="1">
    <location>
        <begin position="1"/>
        <end position="92"/>
    </location>
</feature>
<feature type="compositionally biased region" description="Acidic residues" evidence="1">
    <location>
        <begin position="73"/>
        <end position="85"/>
    </location>
</feature>
<gene>
    <name evidence="2" type="ORF">Cni_G16455</name>
</gene>
<accession>A0AAQ3QFW2</accession>
<evidence type="ECO:0000313" key="2">
    <source>
        <dbReference type="EMBL" id="WOL07708.1"/>
    </source>
</evidence>
<feature type="compositionally biased region" description="Polar residues" evidence="1">
    <location>
        <begin position="202"/>
        <end position="211"/>
    </location>
</feature>
<feature type="compositionally biased region" description="Basic and acidic residues" evidence="1">
    <location>
        <begin position="39"/>
        <end position="48"/>
    </location>
</feature>
<keyword evidence="2" id="KW-0808">Transferase</keyword>
<keyword evidence="2" id="KW-0418">Kinase</keyword>
<feature type="compositionally biased region" description="Low complexity" evidence="1">
    <location>
        <begin position="1"/>
        <end position="12"/>
    </location>
</feature>